<accession>A0A1G6UBH6</accession>
<gene>
    <name evidence="2" type="ORF">SAMN04487779_1007115</name>
</gene>
<feature type="region of interest" description="Disordered" evidence="1">
    <location>
        <begin position="285"/>
        <end position="336"/>
    </location>
</feature>
<organism evidence="2 3">
    <name type="scientific">Belnapia rosea</name>
    <dbReference type="NCBI Taxonomy" id="938405"/>
    <lineage>
        <taxon>Bacteria</taxon>
        <taxon>Pseudomonadati</taxon>
        <taxon>Pseudomonadota</taxon>
        <taxon>Alphaproteobacteria</taxon>
        <taxon>Acetobacterales</taxon>
        <taxon>Roseomonadaceae</taxon>
        <taxon>Belnapia</taxon>
    </lineage>
</organism>
<evidence type="ECO:0000313" key="3">
    <source>
        <dbReference type="Proteomes" id="UP000198925"/>
    </source>
</evidence>
<proteinExistence type="predicted"/>
<dbReference type="STRING" id="938405.SAMN02927895_00078"/>
<feature type="compositionally biased region" description="Low complexity" evidence="1">
    <location>
        <begin position="323"/>
        <end position="336"/>
    </location>
</feature>
<name>A0A1G6UBH6_9PROT</name>
<evidence type="ECO:0000256" key="1">
    <source>
        <dbReference type="SAM" id="MobiDB-lite"/>
    </source>
</evidence>
<sequence>MSAELSIRGQRSPSRYSPAFGGSVERLPEGWVCGRHCDIGGDPGRPVRMDLVLMHPGLGIALLDIGEPSEGAEQVLRGRLEEARFGAIFGGYLPIIQGRIGADEVPVIAEIARAFDRQPPLSVSGGSAWMSTACRLITPIDRIWADNWEGAPNRLAGQRPSQAMPERRATVVPLRRMAAVPPPAAEPDDMTLPPIPPRRSWMRWGIAAGGGLTGLAALALLAWPVGRPAPEPARPVAAQAPVAPATPSPTLTATPVLAMPAVPPPILPAAQMQSGTPARAAVAPVVTPPPTQSAPAAKRPPSRQVRIVRPVRDRAATARKPARPAQPAATRTPGRT</sequence>
<dbReference type="Proteomes" id="UP000198925">
    <property type="component" value="Unassembled WGS sequence"/>
</dbReference>
<dbReference type="EMBL" id="FMZX01000007">
    <property type="protein sequence ID" value="SDD38752.1"/>
    <property type="molecule type" value="Genomic_DNA"/>
</dbReference>
<dbReference type="AlphaFoldDB" id="A0A1G6UBH6"/>
<reference evidence="2 3" key="1">
    <citation type="submission" date="2016-10" db="EMBL/GenBank/DDBJ databases">
        <authorList>
            <person name="de Groot N.N."/>
        </authorList>
    </citation>
    <scope>NUCLEOTIDE SEQUENCE [LARGE SCALE GENOMIC DNA]</scope>
    <source>
        <strain evidence="2 3">CPCC 100156</strain>
    </source>
</reference>
<evidence type="ECO:0000313" key="2">
    <source>
        <dbReference type="EMBL" id="SDD38752.1"/>
    </source>
</evidence>
<keyword evidence="3" id="KW-1185">Reference proteome</keyword>
<protein>
    <submittedName>
        <fullName evidence="2">Uncharacterized protein</fullName>
    </submittedName>
</protein>